<dbReference type="InterPro" id="IPR040491">
    <property type="entry name" value="DUF5626"/>
</dbReference>
<dbReference type="HOGENOM" id="CLU_129799_0_0_9"/>
<evidence type="ECO:0000313" key="3">
    <source>
        <dbReference type="Proteomes" id="UP000001288"/>
    </source>
</evidence>
<dbReference type="EMBL" id="CP002002">
    <property type="protein sequence ID" value="AEO07668.1"/>
    <property type="molecule type" value="Genomic_DNA"/>
</dbReference>
<dbReference type="KEGG" id="lmt:LMRG_02232"/>
<feature type="domain" description="DUF5626" evidence="1">
    <location>
        <begin position="43"/>
        <end position="174"/>
    </location>
</feature>
<dbReference type="Gene3D" id="2.60.40.3860">
    <property type="match status" value="1"/>
</dbReference>
<organism evidence="2 3">
    <name type="scientific">Listeria monocytogenes serotype 1/2a (strain 10403S)</name>
    <dbReference type="NCBI Taxonomy" id="393133"/>
    <lineage>
        <taxon>Bacteria</taxon>
        <taxon>Bacillati</taxon>
        <taxon>Bacillota</taxon>
        <taxon>Bacilli</taxon>
        <taxon>Bacillales</taxon>
        <taxon>Listeriaceae</taxon>
        <taxon>Listeria</taxon>
    </lineage>
</organism>
<name>A0A0H3GJK1_LISM4</name>
<dbReference type="CDD" id="cd14247">
    <property type="entry name" value="Lmo2686_like"/>
    <property type="match status" value="1"/>
</dbReference>
<sequence length="177" mass="19565">MKEFLFFAVFTFIMTIGVGVINASASEIENPDNIQEAEVETFDLNGNIAQEKEIVLENGTEGTLGIMPIIDERPLLKGTYSLANGTSTWKIYWYSGVYNCSFNAKINVTKGKGKITSAYNPWYQFYSPGLDVKKSKLSKTSSGSSASYVFDCKNKISNWNVTLKASVSGKKLTTSFK</sequence>
<reference evidence="3" key="1">
    <citation type="submission" date="2010-04" db="EMBL/GenBank/DDBJ databases">
        <title>The genome sequence of Listeria monocytogenes strain 10403S.</title>
        <authorList>
            <consortium name="The Broad Institute Genome Sequencing Platform"/>
            <consortium name="The Broad Institute Genome Sequencing Center for Infectious Disease."/>
            <person name="Borowsky M."/>
            <person name="Borodovsky M."/>
            <person name="Young S.K."/>
            <person name="Zeng Q."/>
            <person name="Koehrsen M."/>
            <person name="Fitzgerald M."/>
            <person name="Wiedmann M."/>
            <person name="Swaminathan B."/>
            <person name="Lauer P."/>
            <person name="Portnoy D."/>
            <person name="Cossart P."/>
            <person name="Buchrieser C."/>
            <person name="Higgins D."/>
            <person name="Abouelleil A."/>
            <person name="Alvarado L."/>
            <person name="Arachchi H.M."/>
            <person name="Berlin A."/>
            <person name="Borenstein D."/>
            <person name="Brown A."/>
            <person name="Chapman S.B."/>
            <person name="Chen Z."/>
            <person name="Dunbar C.D."/>
            <person name="Engels R."/>
            <person name="Freedman E."/>
            <person name="Gearin G."/>
            <person name="Gellesch M."/>
            <person name="Goldberg J."/>
            <person name="Griggs A."/>
            <person name="Gujja S."/>
            <person name="Heilman E."/>
            <person name="Heiman D."/>
            <person name="Howarth C."/>
            <person name="Jen D."/>
            <person name="Larson L."/>
            <person name="Lui A."/>
            <person name="MacDonald J."/>
            <person name="Mehta T."/>
            <person name="Montmayeur A."/>
            <person name="Neiman D."/>
            <person name="Park D."/>
            <person name="Pearson M."/>
            <person name="Priest M."/>
            <person name="Richards J."/>
            <person name="Roberts A."/>
            <person name="Saif S."/>
            <person name="Shea T."/>
            <person name="Shenoy N."/>
            <person name="Sisk P."/>
            <person name="Stolte C."/>
            <person name="Sykes S."/>
            <person name="Walk T."/>
            <person name="White J."/>
            <person name="Yandava C."/>
            <person name="Haas B."/>
            <person name="Nusbaum C."/>
            <person name="Birren B."/>
        </authorList>
    </citation>
    <scope>NUCLEOTIDE SEQUENCE [LARGE SCALE GENOMIC DNA]</scope>
    <source>
        <strain evidence="3">10403S</strain>
    </source>
</reference>
<proteinExistence type="predicted"/>
<gene>
    <name evidence="2" type="ordered locus">LMRG_02232</name>
</gene>
<dbReference type="RefSeq" id="WP_003722044.1">
    <property type="nucleotide sequence ID" value="NC_017544.1"/>
</dbReference>
<evidence type="ECO:0000259" key="1">
    <source>
        <dbReference type="Pfam" id="PF18540"/>
    </source>
</evidence>
<dbReference type="InterPro" id="IPR033804">
    <property type="entry name" value="Lmo2686-like"/>
</dbReference>
<dbReference type="Proteomes" id="UP000001288">
    <property type="component" value="Chromosome"/>
</dbReference>
<dbReference type="AlphaFoldDB" id="A0A0H3GJK1"/>
<dbReference type="Pfam" id="PF18540">
    <property type="entry name" value="DUF5626"/>
    <property type="match status" value="1"/>
</dbReference>
<evidence type="ECO:0000313" key="2">
    <source>
        <dbReference type="EMBL" id="AEO07668.1"/>
    </source>
</evidence>
<accession>A0A0H3GJK1</accession>
<protein>
    <recommendedName>
        <fullName evidence="1">DUF5626 domain-containing protein</fullName>
    </recommendedName>
</protein>